<dbReference type="PANTHER" id="PTHR30474">
    <property type="entry name" value="CELL CYCLE PROTEIN"/>
    <property type="match status" value="1"/>
</dbReference>
<feature type="transmembrane region" description="Helical" evidence="23">
    <location>
        <begin position="306"/>
        <end position="336"/>
    </location>
</feature>
<evidence type="ECO:0000313" key="25">
    <source>
        <dbReference type="Proteomes" id="UP000719500"/>
    </source>
</evidence>
<evidence type="ECO:0000256" key="4">
    <source>
        <dbReference type="ARBA" id="ARBA00022618"/>
    </source>
</evidence>
<keyword evidence="9" id="KW-0573">Peptidoglycan synthesis</keyword>
<comment type="subcellular location">
    <subcellularLocation>
        <location evidence="1">Cell membrane</location>
        <topology evidence="1">Multi-pass membrane protein</topology>
    </subcellularLocation>
</comment>
<comment type="caution">
    <text evidence="24">The sequence shown here is derived from an EMBL/GenBank/DDBJ whole genome shotgun (WGS) entry which is preliminary data.</text>
</comment>
<evidence type="ECO:0000313" key="24">
    <source>
        <dbReference type="EMBL" id="MBM6850470.1"/>
    </source>
</evidence>
<dbReference type="EMBL" id="JACSNX010000002">
    <property type="protein sequence ID" value="MBM6850470.1"/>
    <property type="molecule type" value="Genomic_DNA"/>
</dbReference>
<comment type="similarity">
    <text evidence="16">Belongs to the SEDS family. FtsW subfamily.</text>
</comment>
<dbReference type="InterPro" id="IPR001182">
    <property type="entry name" value="FtsW/RodA"/>
</dbReference>
<evidence type="ECO:0000256" key="21">
    <source>
        <dbReference type="ARBA" id="ARBA00049966"/>
    </source>
</evidence>
<evidence type="ECO:0000256" key="19">
    <source>
        <dbReference type="ARBA" id="ARBA00044770"/>
    </source>
</evidence>
<evidence type="ECO:0000256" key="23">
    <source>
        <dbReference type="SAM" id="Phobius"/>
    </source>
</evidence>
<evidence type="ECO:0000256" key="16">
    <source>
        <dbReference type="ARBA" id="ARBA00038053"/>
    </source>
</evidence>
<evidence type="ECO:0000256" key="1">
    <source>
        <dbReference type="ARBA" id="ARBA00004651"/>
    </source>
</evidence>
<keyword evidence="12" id="KW-0131">Cell cycle</keyword>
<evidence type="ECO:0000256" key="13">
    <source>
        <dbReference type="ARBA" id="ARBA00023316"/>
    </source>
</evidence>
<dbReference type="PROSITE" id="PS00428">
    <property type="entry name" value="FTSW_RODA_SPOVE"/>
    <property type="match status" value="1"/>
</dbReference>
<comment type="pathway">
    <text evidence="2">Cell wall biogenesis; peptidoglycan biosynthesis.</text>
</comment>
<evidence type="ECO:0000256" key="18">
    <source>
        <dbReference type="ARBA" id="ARBA00041418"/>
    </source>
</evidence>
<dbReference type="EC" id="2.4.99.28" evidence="19"/>
<dbReference type="Proteomes" id="UP000719500">
    <property type="component" value="Unassembled WGS sequence"/>
</dbReference>
<feature type="transmembrane region" description="Helical" evidence="23">
    <location>
        <begin position="348"/>
        <end position="369"/>
    </location>
</feature>
<keyword evidence="7 23" id="KW-0812">Transmembrane</keyword>
<evidence type="ECO:0000256" key="8">
    <source>
        <dbReference type="ARBA" id="ARBA00022960"/>
    </source>
</evidence>
<dbReference type="RefSeq" id="WP_204802479.1">
    <property type="nucleotide sequence ID" value="NZ_JACSNS010000006.1"/>
</dbReference>
<comment type="catalytic activity">
    <reaction evidence="20">
        <text>[GlcNAc-(1-&gt;4)-Mur2Ac(oyl-L-Ala-gamma-D-Glu-L-Lys-D-Ala-D-Ala)](n)-di-trans,octa-cis-undecaprenyl diphosphate + beta-D-GlcNAc-(1-&gt;4)-Mur2Ac(oyl-L-Ala-gamma-D-Glu-L-Lys-D-Ala-D-Ala)-di-trans,octa-cis-undecaprenyl diphosphate = [GlcNAc-(1-&gt;4)-Mur2Ac(oyl-L-Ala-gamma-D-Glu-L-Lys-D-Ala-D-Ala)](n+1)-di-trans,octa-cis-undecaprenyl diphosphate + di-trans,octa-cis-undecaprenyl diphosphate + H(+)</text>
        <dbReference type="Rhea" id="RHEA:23708"/>
        <dbReference type="Rhea" id="RHEA-COMP:9602"/>
        <dbReference type="Rhea" id="RHEA-COMP:9603"/>
        <dbReference type="ChEBI" id="CHEBI:15378"/>
        <dbReference type="ChEBI" id="CHEBI:58405"/>
        <dbReference type="ChEBI" id="CHEBI:60033"/>
        <dbReference type="ChEBI" id="CHEBI:78435"/>
        <dbReference type="EC" id="2.4.99.28"/>
    </reaction>
</comment>
<evidence type="ECO:0000256" key="14">
    <source>
        <dbReference type="ARBA" id="ARBA00032370"/>
    </source>
</evidence>
<dbReference type="PANTHER" id="PTHR30474:SF2">
    <property type="entry name" value="PEPTIDOGLYCAN GLYCOSYLTRANSFERASE FTSW-RELATED"/>
    <property type="match status" value="1"/>
</dbReference>
<feature type="compositionally biased region" description="Basic and acidic residues" evidence="22">
    <location>
        <begin position="14"/>
        <end position="36"/>
    </location>
</feature>
<gene>
    <name evidence="24" type="primary">ftsW</name>
    <name evidence="24" type="ORF">H9X91_03340</name>
</gene>
<evidence type="ECO:0000256" key="15">
    <source>
        <dbReference type="ARBA" id="ARBA00033270"/>
    </source>
</evidence>
<feature type="transmembrane region" description="Helical" evidence="23">
    <location>
        <begin position="381"/>
        <end position="402"/>
    </location>
</feature>
<evidence type="ECO:0000256" key="6">
    <source>
        <dbReference type="ARBA" id="ARBA00022679"/>
    </source>
</evidence>
<name>A0ABS2FT79_9FIRM</name>
<dbReference type="InterPro" id="IPR018365">
    <property type="entry name" value="Cell_cycle_FtsW-rel_CS"/>
</dbReference>
<keyword evidence="8" id="KW-0133">Cell shape</keyword>
<keyword evidence="13" id="KW-0961">Cell wall biogenesis/degradation</keyword>
<evidence type="ECO:0000256" key="2">
    <source>
        <dbReference type="ARBA" id="ARBA00004752"/>
    </source>
</evidence>
<dbReference type="InterPro" id="IPR013437">
    <property type="entry name" value="FtsW"/>
</dbReference>
<reference evidence="24 25" key="1">
    <citation type="journal article" date="2021" name="Sci. Rep.">
        <title>The distribution of antibiotic resistance genes in chicken gut microbiota commensals.</title>
        <authorList>
            <person name="Juricova H."/>
            <person name="Matiasovicova J."/>
            <person name="Kubasova T."/>
            <person name="Cejkova D."/>
            <person name="Rychlik I."/>
        </authorList>
    </citation>
    <scope>NUCLEOTIDE SEQUENCE [LARGE SCALE GENOMIC DNA]</scope>
    <source>
        <strain evidence="24 25">An411</strain>
    </source>
</reference>
<organism evidence="24 25">
    <name type="scientific">Oscillibacter valericigenes</name>
    <dbReference type="NCBI Taxonomy" id="351091"/>
    <lineage>
        <taxon>Bacteria</taxon>
        <taxon>Bacillati</taxon>
        <taxon>Bacillota</taxon>
        <taxon>Clostridia</taxon>
        <taxon>Eubacteriales</taxon>
        <taxon>Oscillospiraceae</taxon>
        <taxon>Oscillibacter</taxon>
    </lineage>
</organism>
<feature type="transmembrane region" description="Helical" evidence="23">
    <location>
        <begin position="229"/>
        <end position="248"/>
    </location>
</feature>
<accession>A0ABS2FT79</accession>
<feature type="transmembrane region" description="Helical" evidence="23">
    <location>
        <begin position="152"/>
        <end position="169"/>
    </location>
</feature>
<evidence type="ECO:0000256" key="7">
    <source>
        <dbReference type="ARBA" id="ARBA00022692"/>
    </source>
</evidence>
<proteinExistence type="inferred from homology"/>
<feature type="transmembrane region" description="Helical" evidence="23">
    <location>
        <begin position="116"/>
        <end position="136"/>
    </location>
</feature>
<evidence type="ECO:0000256" key="20">
    <source>
        <dbReference type="ARBA" id="ARBA00049902"/>
    </source>
</evidence>
<comment type="function">
    <text evidence="21">Peptidoglycan polymerase that is essential for cell division.</text>
</comment>
<keyword evidence="25" id="KW-1185">Reference proteome</keyword>
<keyword evidence="3" id="KW-1003">Cell membrane</keyword>
<feature type="transmembrane region" description="Helical" evidence="23">
    <location>
        <begin position="181"/>
        <end position="200"/>
    </location>
</feature>
<keyword evidence="10 23" id="KW-1133">Transmembrane helix</keyword>
<keyword evidence="5" id="KW-0328">Glycosyltransferase</keyword>
<keyword evidence="6" id="KW-0808">Transferase</keyword>
<dbReference type="Pfam" id="PF01098">
    <property type="entry name" value="FTSW_RODA_SPOVE"/>
    <property type="match status" value="1"/>
</dbReference>
<feature type="transmembrane region" description="Helical" evidence="23">
    <location>
        <begin position="46"/>
        <end position="68"/>
    </location>
</feature>
<evidence type="ECO:0000256" key="10">
    <source>
        <dbReference type="ARBA" id="ARBA00022989"/>
    </source>
</evidence>
<evidence type="ECO:0000256" key="3">
    <source>
        <dbReference type="ARBA" id="ARBA00022475"/>
    </source>
</evidence>
<evidence type="ECO:0000256" key="9">
    <source>
        <dbReference type="ARBA" id="ARBA00022984"/>
    </source>
</evidence>
<evidence type="ECO:0000256" key="12">
    <source>
        <dbReference type="ARBA" id="ARBA00023306"/>
    </source>
</evidence>
<evidence type="ECO:0000256" key="17">
    <source>
        <dbReference type="ARBA" id="ARBA00041185"/>
    </source>
</evidence>
<evidence type="ECO:0000256" key="22">
    <source>
        <dbReference type="SAM" id="MobiDB-lite"/>
    </source>
</evidence>
<evidence type="ECO:0000256" key="5">
    <source>
        <dbReference type="ARBA" id="ARBA00022676"/>
    </source>
</evidence>
<evidence type="ECO:0000256" key="11">
    <source>
        <dbReference type="ARBA" id="ARBA00023136"/>
    </source>
</evidence>
<feature type="region of interest" description="Disordered" evidence="22">
    <location>
        <begin position="1"/>
        <end position="36"/>
    </location>
</feature>
<keyword evidence="4" id="KW-0132">Cell division</keyword>
<keyword evidence="11 23" id="KW-0472">Membrane</keyword>
<protein>
    <recommendedName>
        <fullName evidence="17">Probable peptidoglycan glycosyltransferase FtsW</fullName>
        <ecNumber evidence="19">2.4.99.28</ecNumber>
    </recommendedName>
    <alternativeName>
        <fullName evidence="18">Cell division protein FtsW</fullName>
    </alternativeName>
    <alternativeName>
        <fullName evidence="15">Cell wall polymerase</fullName>
    </alternativeName>
    <alternativeName>
        <fullName evidence="14">Peptidoglycan polymerase</fullName>
    </alternativeName>
</protein>
<feature type="transmembrane region" description="Helical" evidence="23">
    <location>
        <begin position="88"/>
        <end position="104"/>
    </location>
</feature>
<sequence length="412" mass="45156">MVQQKRAAARRRPLSREEALARQERQQRRREKEEESRELAKGPIDLPFFILVLLLTGIGLVMLLSASFPSAYYETDGQNPLYYFTRQGVFAIMGVAAMLFIGKINYQRFRGLAKPLLYLSVILLILVAIPGNPLAITRNNATRWLGIPGTSLQFQPSEIAKLAVIIYFGDSISKKKDRMRTFRYGILPYVIILVVLAGLVGIEPHLSGAILVLGVGAVMMLVGGIHWGWVGGAIAAAGGLLYFVVFVLDYNRSRFEYWLNPWADAQGSGYQLSQSLLTIGSGGLLGVGLGKSRQKFLYLPEEHNDFIFAIVCEELGLIGATVIMLLFAALILRGFWIALHARDRFGSLMVVGVVTLVGLQTFLNIGVVTGLLPTTGISLPFFSYGGTALSIQLAEMGIVLSVSRQMKPTKAG</sequence>
<dbReference type="NCBIfam" id="TIGR02614">
    <property type="entry name" value="ftsW"/>
    <property type="match status" value="1"/>
</dbReference>